<dbReference type="InterPro" id="IPR011990">
    <property type="entry name" value="TPR-like_helical_dom_sf"/>
</dbReference>
<dbReference type="EMBL" id="JBIAZU010000005">
    <property type="protein sequence ID" value="MFF5293821.1"/>
    <property type="molecule type" value="Genomic_DNA"/>
</dbReference>
<dbReference type="InterPro" id="IPR027417">
    <property type="entry name" value="P-loop_NTPase"/>
</dbReference>
<dbReference type="PROSITE" id="PS50043">
    <property type="entry name" value="HTH_LUXR_2"/>
    <property type="match status" value="1"/>
</dbReference>
<dbReference type="Gene3D" id="1.10.10.10">
    <property type="entry name" value="Winged helix-like DNA-binding domain superfamily/Winged helix DNA-binding domain"/>
    <property type="match status" value="1"/>
</dbReference>
<protein>
    <submittedName>
        <fullName evidence="4">ATP-binding protein</fullName>
    </submittedName>
</protein>
<evidence type="ECO:0000313" key="5">
    <source>
        <dbReference type="Proteomes" id="UP001602245"/>
    </source>
</evidence>
<dbReference type="Gene3D" id="1.25.40.10">
    <property type="entry name" value="Tetratricopeptide repeat domain"/>
    <property type="match status" value="1"/>
</dbReference>
<accession>A0ABW6WNM9</accession>
<reference evidence="4 5" key="1">
    <citation type="submission" date="2024-10" db="EMBL/GenBank/DDBJ databases">
        <title>The Natural Products Discovery Center: Release of the First 8490 Sequenced Strains for Exploring Actinobacteria Biosynthetic Diversity.</title>
        <authorList>
            <person name="Kalkreuter E."/>
            <person name="Kautsar S.A."/>
            <person name="Yang D."/>
            <person name="Bader C.D."/>
            <person name="Teijaro C.N."/>
            <person name="Fluegel L."/>
            <person name="Davis C.M."/>
            <person name="Simpson J.R."/>
            <person name="Lauterbach L."/>
            <person name="Steele A.D."/>
            <person name="Gui C."/>
            <person name="Meng S."/>
            <person name="Li G."/>
            <person name="Viehrig K."/>
            <person name="Ye F."/>
            <person name="Su P."/>
            <person name="Kiefer A.F."/>
            <person name="Nichols A."/>
            <person name="Cepeda A.J."/>
            <person name="Yan W."/>
            <person name="Fan B."/>
            <person name="Jiang Y."/>
            <person name="Adhikari A."/>
            <person name="Zheng C.-J."/>
            <person name="Schuster L."/>
            <person name="Cowan T.M."/>
            <person name="Smanski M.J."/>
            <person name="Chevrette M.G."/>
            <person name="De Carvalho L.P.S."/>
            <person name="Shen B."/>
        </authorList>
    </citation>
    <scope>NUCLEOTIDE SEQUENCE [LARGE SCALE GENOMIC DNA]</scope>
    <source>
        <strain evidence="4 5">NPDC000087</strain>
    </source>
</reference>
<dbReference type="SMART" id="SM00421">
    <property type="entry name" value="HTH_LUXR"/>
    <property type="match status" value="1"/>
</dbReference>
<dbReference type="InterPro" id="IPR000792">
    <property type="entry name" value="Tscrpt_reg_LuxR_C"/>
</dbReference>
<evidence type="ECO:0000256" key="2">
    <source>
        <dbReference type="ARBA" id="ARBA00022840"/>
    </source>
</evidence>
<comment type="caution">
    <text evidence="4">The sequence shown here is derived from an EMBL/GenBank/DDBJ whole genome shotgun (WGS) entry which is preliminary data.</text>
</comment>
<dbReference type="PANTHER" id="PTHR16305:SF35">
    <property type="entry name" value="TRANSCRIPTIONAL ACTIVATOR DOMAIN"/>
    <property type="match status" value="1"/>
</dbReference>
<proteinExistence type="predicted"/>
<keyword evidence="1" id="KW-0547">Nucleotide-binding</keyword>
<dbReference type="InterPro" id="IPR036388">
    <property type="entry name" value="WH-like_DNA-bd_sf"/>
</dbReference>
<feature type="domain" description="HTH luxR-type" evidence="3">
    <location>
        <begin position="779"/>
        <end position="844"/>
    </location>
</feature>
<dbReference type="PROSITE" id="PS00622">
    <property type="entry name" value="HTH_LUXR_1"/>
    <property type="match status" value="1"/>
</dbReference>
<dbReference type="PRINTS" id="PR00038">
    <property type="entry name" value="HTHLUXR"/>
</dbReference>
<dbReference type="PANTHER" id="PTHR16305">
    <property type="entry name" value="TESTICULAR SOLUBLE ADENYLYL CYCLASE"/>
    <property type="match status" value="1"/>
</dbReference>
<dbReference type="Pfam" id="PF00196">
    <property type="entry name" value="GerE"/>
    <property type="match status" value="1"/>
</dbReference>
<dbReference type="InterPro" id="IPR016032">
    <property type="entry name" value="Sig_transdc_resp-reg_C-effctor"/>
</dbReference>
<keyword evidence="2 4" id="KW-0067">ATP-binding</keyword>
<dbReference type="RefSeq" id="WP_169516305.1">
    <property type="nucleotide sequence ID" value="NZ_JBIAZU010000005.1"/>
</dbReference>
<keyword evidence="5" id="KW-1185">Reference proteome</keyword>
<dbReference type="GO" id="GO:0005524">
    <property type="term" value="F:ATP binding"/>
    <property type="evidence" value="ECO:0007669"/>
    <property type="project" value="UniProtKB-KW"/>
</dbReference>
<dbReference type="Proteomes" id="UP001602245">
    <property type="component" value="Unassembled WGS sequence"/>
</dbReference>
<evidence type="ECO:0000313" key="4">
    <source>
        <dbReference type="EMBL" id="MFF5293821.1"/>
    </source>
</evidence>
<dbReference type="Pfam" id="PF13191">
    <property type="entry name" value="AAA_16"/>
    <property type="match status" value="1"/>
</dbReference>
<evidence type="ECO:0000259" key="3">
    <source>
        <dbReference type="PROSITE" id="PS50043"/>
    </source>
</evidence>
<dbReference type="SUPFAM" id="SSF52540">
    <property type="entry name" value="P-loop containing nucleoside triphosphate hydrolases"/>
    <property type="match status" value="1"/>
</dbReference>
<gene>
    <name evidence="4" type="ORF">ACFY35_30685</name>
</gene>
<sequence length="851" mass="90605">MPLVERETPLASLVEYAAQARDGDGRLVLVPGEAGIGKSSLVEALSARVPDARWSWGLCDGMFTPRPLGPLFDIAASLGGFGDLSQRDDLFDALLRAVSGPRLDVLVIEDLHWADEATIDLVRFLARRVRNLAVLLIVTYRDDGLAAGHPVRVAVGELGTLRSTRRVGLGPLSRDAVRELAGDSGPDGLYELTGGNPFFVTEVLRAGPTGEVPATARDAVLARVAALSGEAREVLETSALVGGRIDPRLLGVAVDDVVTSGLLISDGPVLRFRHELARLAVEQAIPAHRTGRIHASILAGLRALASEDDAGMAFHAEGAGDGPAALHYAVRAGRRAAELASHREAAAQYERALRFAGALPAAERAELYDRLGDELSLVDRGDDMVTAAERARQLWRAADDPVREADALRRLSVAMVSLCRGAEGMASAEEAVGLLEPLGPSPSLARAYAHLATQRVLANQLSEGDRLASLARSVAAQLGLHEVVSDALNTRACAAHAVGRPWAGEMREALEVALEHRLEEQAGRAYHNLYGLLVCERRYAEAEPFYRDGVAYCDERDMPAYGTSMRGEHAVSLCRLDRWSESASLAGRLLTRYDASPINRISPLLALATVRGRRGEDGVWALLDEAAAAADGSGEPQWIVCARLSRMEMRWLAGDLAAARAEGQLCADAAEEGNPWLLGSVAVWLRRVGLSRAVPGPYAPPYELVLSGDVAGAAALWTSIGSRYEAGLAFLSLNSSEASLRAALGIFDDLGAGPAARFVRQRLRALGVRSIPVGPRSATRAHPVGLTRREHEVLDLLVAGRTNAEIAAQLVIARKTVDHHVSAVLAKLGAANRSVAARQARSLGLVSRIDG</sequence>
<dbReference type="InterPro" id="IPR041664">
    <property type="entry name" value="AAA_16"/>
</dbReference>
<dbReference type="SUPFAM" id="SSF48452">
    <property type="entry name" value="TPR-like"/>
    <property type="match status" value="1"/>
</dbReference>
<evidence type="ECO:0000256" key="1">
    <source>
        <dbReference type="ARBA" id="ARBA00022741"/>
    </source>
</evidence>
<dbReference type="CDD" id="cd06170">
    <property type="entry name" value="LuxR_C_like"/>
    <property type="match status" value="1"/>
</dbReference>
<organism evidence="4 5">
    <name type="scientific">Paractinoplanes globisporus</name>
    <dbReference type="NCBI Taxonomy" id="113565"/>
    <lineage>
        <taxon>Bacteria</taxon>
        <taxon>Bacillati</taxon>
        <taxon>Actinomycetota</taxon>
        <taxon>Actinomycetes</taxon>
        <taxon>Micromonosporales</taxon>
        <taxon>Micromonosporaceae</taxon>
        <taxon>Paractinoplanes</taxon>
    </lineage>
</organism>
<name>A0ABW6WNM9_9ACTN</name>
<dbReference type="SUPFAM" id="SSF46894">
    <property type="entry name" value="C-terminal effector domain of the bipartite response regulators"/>
    <property type="match status" value="1"/>
</dbReference>